<dbReference type="InterPro" id="IPR016167">
    <property type="entry name" value="FAD-bd_PCMH_sub1"/>
</dbReference>
<dbReference type="InterPro" id="IPR050416">
    <property type="entry name" value="FAD-linked_Oxidoreductase"/>
</dbReference>
<evidence type="ECO:0000313" key="8">
    <source>
        <dbReference type="EMBL" id="MFC1409526.1"/>
    </source>
</evidence>
<sequence length="542" mass="55610">MDEASTSRRTVLRAGLLGAAGAAGLTACSPKQPAAGGSAAEAATGSGPGAATSRTAAASASSAPTPPKAADWAALGKDLDGLLIRPGDSRYSSARRLFQPQYDKLAPSGVVYVDGAHDVATCLAFARRHNVPVTARSGGHSYGGWSSGSGLVLDVSRLATVSAAGGGATVGAGARLIDVYTGLAGHGVTVPAGSCPTVGVTGLALGGGVGVTGRAYGLTCDNLTGAEIVTADGKTRRVSSGSDPDLFWALRGGGGGNFGVVTSLSFRTHPAAECSYAFLSWPWSKAAAVIRAWQAWAPSAPDNLWADLHLLVWADGRTQLGTTVNYLGPAHELSTQVDRLAVAPAGYTVHTRSYLETMQVMGGVLGWTEAAAHLPGSLPGQRPSGKITRESYGAKSDVFTRPLSAAGAAALVAAIERYPRTGPQGGSAGVAFDALGGAINRVRAGDTAFVHRDGLFLAQYTANYPAGVVGGSGADRSWSWLNGVWTSMRPYSSGQAYQNYIDPRLSGWEQAYYGANAARLRTVKRSYDPTGLFHFPQSVPRA</sequence>
<dbReference type="Gene3D" id="3.30.43.10">
    <property type="entry name" value="Uridine Diphospho-n-acetylenolpyruvylglucosamine Reductase, domain 2"/>
    <property type="match status" value="1"/>
</dbReference>
<name>A0ABV6V720_9ACTN</name>
<dbReference type="InterPro" id="IPR006311">
    <property type="entry name" value="TAT_signal"/>
</dbReference>
<evidence type="ECO:0000256" key="5">
    <source>
        <dbReference type="ARBA" id="ARBA00023002"/>
    </source>
</evidence>
<dbReference type="PROSITE" id="PS51318">
    <property type="entry name" value="TAT"/>
    <property type="match status" value="1"/>
</dbReference>
<dbReference type="InterPro" id="IPR016169">
    <property type="entry name" value="FAD-bd_PCMH_sub2"/>
</dbReference>
<dbReference type="PROSITE" id="PS00862">
    <property type="entry name" value="OX2_COVAL_FAD"/>
    <property type="match status" value="1"/>
</dbReference>
<dbReference type="InterPro" id="IPR016166">
    <property type="entry name" value="FAD-bd_PCMH"/>
</dbReference>
<dbReference type="Gene3D" id="3.40.462.20">
    <property type="match status" value="1"/>
</dbReference>
<dbReference type="InterPro" id="IPR006094">
    <property type="entry name" value="Oxid_FAD_bind_N"/>
</dbReference>
<keyword evidence="4" id="KW-0274">FAD</keyword>
<evidence type="ECO:0000256" key="4">
    <source>
        <dbReference type="ARBA" id="ARBA00022827"/>
    </source>
</evidence>
<dbReference type="Pfam" id="PF01565">
    <property type="entry name" value="FAD_binding_4"/>
    <property type="match status" value="1"/>
</dbReference>
<protein>
    <submittedName>
        <fullName evidence="8">FAD-binding oxidoreductase</fullName>
    </submittedName>
</protein>
<organism evidence="8 9">
    <name type="scientific">Streptacidiphilus alkalitolerans</name>
    <dbReference type="NCBI Taxonomy" id="3342712"/>
    <lineage>
        <taxon>Bacteria</taxon>
        <taxon>Bacillati</taxon>
        <taxon>Actinomycetota</taxon>
        <taxon>Actinomycetes</taxon>
        <taxon>Kitasatosporales</taxon>
        <taxon>Streptomycetaceae</taxon>
        <taxon>Streptacidiphilus</taxon>
    </lineage>
</organism>
<proteinExistence type="inferred from homology"/>
<dbReference type="InterPro" id="IPR036318">
    <property type="entry name" value="FAD-bd_PCMH-like_sf"/>
</dbReference>
<evidence type="ECO:0000256" key="6">
    <source>
        <dbReference type="SAM" id="MobiDB-lite"/>
    </source>
</evidence>
<keyword evidence="3" id="KW-0285">Flavoprotein</keyword>
<dbReference type="Proteomes" id="UP001592582">
    <property type="component" value="Unassembled WGS sequence"/>
</dbReference>
<gene>
    <name evidence="8" type="ORF">ACEZDG_09540</name>
</gene>
<feature type="region of interest" description="Disordered" evidence="6">
    <location>
        <begin position="30"/>
        <end position="69"/>
    </location>
</feature>
<accession>A0ABV6V720</accession>
<keyword evidence="5" id="KW-0560">Oxidoreductase</keyword>
<dbReference type="EMBL" id="JBHEZX010000003">
    <property type="protein sequence ID" value="MFC1409526.1"/>
    <property type="molecule type" value="Genomic_DNA"/>
</dbReference>
<comment type="cofactor">
    <cofactor evidence="1">
        <name>FAD</name>
        <dbReference type="ChEBI" id="CHEBI:57692"/>
    </cofactor>
</comment>
<evidence type="ECO:0000256" key="3">
    <source>
        <dbReference type="ARBA" id="ARBA00022630"/>
    </source>
</evidence>
<feature type="compositionally biased region" description="Low complexity" evidence="6">
    <location>
        <begin position="30"/>
        <end position="63"/>
    </location>
</feature>
<dbReference type="Gene3D" id="3.30.465.10">
    <property type="match status" value="1"/>
</dbReference>
<dbReference type="InterPro" id="IPR006093">
    <property type="entry name" value="Oxy_OxRdtase_FAD_BS"/>
</dbReference>
<evidence type="ECO:0000313" key="9">
    <source>
        <dbReference type="Proteomes" id="UP001592582"/>
    </source>
</evidence>
<reference evidence="8 9" key="1">
    <citation type="submission" date="2024-09" db="EMBL/GenBank/DDBJ databases">
        <authorList>
            <person name="Lee S.D."/>
        </authorList>
    </citation>
    <scope>NUCLEOTIDE SEQUENCE [LARGE SCALE GENOMIC DNA]</scope>
    <source>
        <strain evidence="8 9">N1-1</strain>
    </source>
</reference>
<evidence type="ECO:0000256" key="1">
    <source>
        <dbReference type="ARBA" id="ARBA00001974"/>
    </source>
</evidence>
<evidence type="ECO:0000256" key="2">
    <source>
        <dbReference type="ARBA" id="ARBA00005466"/>
    </source>
</evidence>
<dbReference type="PANTHER" id="PTHR42973">
    <property type="entry name" value="BINDING OXIDOREDUCTASE, PUTATIVE (AFU_ORTHOLOGUE AFUA_1G17690)-RELATED"/>
    <property type="match status" value="1"/>
</dbReference>
<dbReference type="InterPro" id="IPR012951">
    <property type="entry name" value="BBE"/>
</dbReference>
<dbReference type="PROSITE" id="PS51387">
    <property type="entry name" value="FAD_PCMH"/>
    <property type="match status" value="1"/>
</dbReference>
<keyword evidence="9" id="KW-1185">Reference proteome</keyword>
<comment type="similarity">
    <text evidence="2">Belongs to the oxygen-dependent FAD-linked oxidoreductase family.</text>
</comment>
<feature type="domain" description="FAD-binding PCMH-type" evidence="7">
    <location>
        <begin position="103"/>
        <end position="271"/>
    </location>
</feature>
<dbReference type="RefSeq" id="WP_380505370.1">
    <property type="nucleotide sequence ID" value="NZ_JBHEZX010000003.1"/>
</dbReference>
<dbReference type="Pfam" id="PF08031">
    <property type="entry name" value="BBE"/>
    <property type="match status" value="1"/>
</dbReference>
<dbReference type="PANTHER" id="PTHR42973:SF39">
    <property type="entry name" value="FAD-BINDING PCMH-TYPE DOMAIN-CONTAINING PROTEIN"/>
    <property type="match status" value="1"/>
</dbReference>
<comment type="caution">
    <text evidence="8">The sequence shown here is derived from an EMBL/GenBank/DDBJ whole genome shotgun (WGS) entry which is preliminary data.</text>
</comment>
<evidence type="ECO:0000259" key="7">
    <source>
        <dbReference type="PROSITE" id="PS51387"/>
    </source>
</evidence>
<dbReference type="SUPFAM" id="SSF56176">
    <property type="entry name" value="FAD-binding/transporter-associated domain-like"/>
    <property type="match status" value="1"/>
</dbReference>